<evidence type="ECO:0000313" key="4">
    <source>
        <dbReference type="Proteomes" id="UP000245639"/>
    </source>
</evidence>
<gene>
    <name evidence="3" type="ORF">C8D89_110128</name>
</gene>
<dbReference type="SMART" id="SM00267">
    <property type="entry name" value="GGDEF"/>
    <property type="match status" value="1"/>
</dbReference>
<dbReference type="SUPFAM" id="SSF55073">
    <property type="entry name" value="Nucleotide cyclase"/>
    <property type="match status" value="1"/>
</dbReference>
<name>A0A2U1F706_9PSEU</name>
<dbReference type="InterPro" id="IPR029787">
    <property type="entry name" value="Nucleotide_cyclase"/>
</dbReference>
<dbReference type="GO" id="GO:0052621">
    <property type="term" value="F:diguanylate cyclase activity"/>
    <property type="evidence" value="ECO:0007669"/>
    <property type="project" value="TreeGrafter"/>
</dbReference>
<dbReference type="Proteomes" id="UP000245639">
    <property type="component" value="Unassembled WGS sequence"/>
</dbReference>
<sequence length="577" mass="60217">MLPGRTTSAPARPRASAPAPAPNRAGRAELLQRARRAVLVASRVPSPDPAGALAELDALGDAVRHRDPGLRALLLRLGLVARLAVAADPVGTDPADPVTGTAVIDEQLDRLLALVAEHGLSLFGADAQMLRARRALLDDDDQGALAAVSTALAHLEDPVLVDHAASAVEHHHNVACSRTLAASTLVSLGVHDIAETLLDQVGGAGYERVRLRVSWGLCLERGGRPGGERMRAGAAVAAELRPHAAPEQRPLLRAATVLARDHAPATTTVARHVARQDAAALARERTVPSQHDRLLTQIARARALERAGEVAHAVSLLEKLRACTPRGEAGLVLALCRELARLRMLLAPTRDLPARRARAAADDYTAQLEAELWALQRARVHSLRTDLAHERLRREHGQVAALALADPLTGLPNRRALDRALDEALAATSGTGTGPAIAMVDVDRFKQINDAVSHARGDEVLRGVATALRSSLRAPDLVARYGGDEFVVVLPDTAPADAAAALARAGAAVGALPTAAGRAVTLSVGVVGARRGEGAEEALARADAVMYAVKRTGGDAVWVQECPASAAHPAGAAGSRS</sequence>
<dbReference type="PANTHER" id="PTHR45138">
    <property type="entry name" value="REGULATORY COMPONENTS OF SENSORY TRANSDUCTION SYSTEM"/>
    <property type="match status" value="1"/>
</dbReference>
<dbReference type="InterPro" id="IPR043128">
    <property type="entry name" value="Rev_trsase/Diguanyl_cyclase"/>
</dbReference>
<dbReference type="AlphaFoldDB" id="A0A2U1F706"/>
<accession>A0A2U1F706</accession>
<feature type="region of interest" description="Disordered" evidence="1">
    <location>
        <begin position="1"/>
        <end position="25"/>
    </location>
</feature>
<dbReference type="InterPro" id="IPR000160">
    <property type="entry name" value="GGDEF_dom"/>
</dbReference>
<dbReference type="GO" id="GO:0005886">
    <property type="term" value="C:plasma membrane"/>
    <property type="evidence" value="ECO:0007669"/>
    <property type="project" value="TreeGrafter"/>
</dbReference>
<dbReference type="PANTHER" id="PTHR45138:SF9">
    <property type="entry name" value="DIGUANYLATE CYCLASE DGCM-RELATED"/>
    <property type="match status" value="1"/>
</dbReference>
<keyword evidence="4" id="KW-1185">Reference proteome</keyword>
<dbReference type="NCBIfam" id="TIGR00254">
    <property type="entry name" value="GGDEF"/>
    <property type="match status" value="1"/>
</dbReference>
<dbReference type="EMBL" id="QEKW01000010">
    <property type="protein sequence ID" value="PVZ07975.1"/>
    <property type="molecule type" value="Genomic_DNA"/>
</dbReference>
<proteinExistence type="predicted"/>
<dbReference type="FunFam" id="3.30.70.270:FF:000001">
    <property type="entry name" value="Diguanylate cyclase domain protein"/>
    <property type="match status" value="1"/>
</dbReference>
<organism evidence="3 4">
    <name type="scientific">Actinomycetospora cinnamomea</name>
    <dbReference type="NCBI Taxonomy" id="663609"/>
    <lineage>
        <taxon>Bacteria</taxon>
        <taxon>Bacillati</taxon>
        <taxon>Actinomycetota</taxon>
        <taxon>Actinomycetes</taxon>
        <taxon>Pseudonocardiales</taxon>
        <taxon>Pseudonocardiaceae</taxon>
        <taxon>Actinomycetospora</taxon>
    </lineage>
</organism>
<evidence type="ECO:0000313" key="3">
    <source>
        <dbReference type="EMBL" id="PVZ07975.1"/>
    </source>
</evidence>
<dbReference type="GO" id="GO:1902201">
    <property type="term" value="P:negative regulation of bacterial-type flagellum-dependent cell motility"/>
    <property type="evidence" value="ECO:0007669"/>
    <property type="project" value="TreeGrafter"/>
</dbReference>
<dbReference type="CDD" id="cd01949">
    <property type="entry name" value="GGDEF"/>
    <property type="match status" value="1"/>
</dbReference>
<dbReference type="PROSITE" id="PS50887">
    <property type="entry name" value="GGDEF"/>
    <property type="match status" value="1"/>
</dbReference>
<dbReference type="Pfam" id="PF00990">
    <property type="entry name" value="GGDEF"/>
    <property type="match status" value="1"/>
</dbReference>
<dbReference type="Gene3D" id="3.30.70.270">
    <property type="match status" value="1"/>
</dbReference>
<reference evidence="3 4" key="1">
    <citation type="submission" date="2018-04" db="EMBL/GenBank/DDBJ databases">
        <title>Genomic Encyclopedia of Type Strains, Phase IV (KMG-IV): sequencing the most valuable type-strain genomes for metagenomic binning, comparative biology and taxonomic classification.</title>
        <authorList>
            <person name="Goeker M."/>
        </authorList>
    </citation>
    <scope>NUCLEOTIDE SEQUENCE [LARGE SCALE GENOMIC DNA]</scope>
    <source>
        <strain evidence="3 4">DSM 45771</strain>
    </source>
</reference>
<evidence type="ECO:0000259" key="2">
    <source>
        <dbReference type="PROSITE" id="PS50887"/>
    </source>
</evidence>
<comment type="caution">
    <text evidence="3">The sequence shown here is derived from an EMBL/GenBank/DDBJ whole genome shotgun (WGS) entry which is preliminary data.</text>
</comment>
<feature type="domain" description="GGDEF" evidence="2">
    <location>
        <begin position="433"/>
        <end position="562"/>
    </location>
</feature>
<protein>
    <submittedName>
        <fullName evidence="3">Diguanylate cyclase (GGDEF)-like protein</fullName>
    </submittedName>
</protein>
<dbReference type="InterPro" id="IPR050469">
    <property type="entry name" value="Diguanylate_Cyclase"/>
</dbReference>
<evidence type="ECO:0000256" key="1">
    <source>
        <dbReference type="SAM" id="MobiDB-lite"/>
    </source>
</evidence>
<dbReference type="GO" id="GO:0043709">
    <property type="term" value="P:cell adhesion involved in single-species biofilm formation"/>
    <property type="evidence" value="ECO:0007669"/>
    <property type="project" value="TreeGrafter"/>
</dbReference>
<dbReference type="RefSeq" id="WP_165825793.1">
    <property type="nucleotide sequence ID" value="NZ_QEKW01000010.1"/>
</dbReference>